<keyword evidence="10" id="KW-0915">Sodium</keyword>
<feature type="binding site" evidence="10">
    <location>
        <position position="72"/>
    </location>
    <ligand>
        <name>Na(+)</name>
        <dbReference type="ChEBI" id="CHEBI:29101"/>
        <note>structural</note>
    </ligand>
</feature>
<organism evidence="11 12">
    <name type="scientific">Paenibacillus septentrionalis</name>
    <dbReference type="NCBI Taxonomy" id="429342"/>
    <lineage>
        <taxon>Bacteria</taxon>
        <taxon>Bacillati</taxon>
        <taxon>Bacillota</taxon>
        <taxon>Bacilli</taxon>
        <taxon>Bacillales</taxon>
        <taxon>Paenibacillaceae</taxon>
        <taxon>Paenibacillus</taxon>
    </lineage>
</organism>
<comment type="subcellular location">
    <subcellularLocation>
        <location evidence="1 10">Cell membrane</location>
        <topology evidence="1 10">Multi-pass membrane protein</topology>
    </subcellularLocation>
</comment>
<proteinExistence type="inferred from homology"/>
<comment type="similarity">
    <text evidence="7 10">Belongs to the fluoride channel Fluc/FEX (TC 1.A.43) family.</text>
</comment>
<dbReference type="EMBL" id="JBHSTE010000002">
    <property type="protein sequence ID" value="MFC6332070.1"/>
    <property type="molecule type" value="Genomic_DNA"/>
</dbReference>
<keyword evidence="10" id="KW-0406">Ion transport</keyword>
<evidence type="ECO:0000256" key="5">
    <source>
        <dbReference type="ARBA" id="ARBA00023136"/>
    </source>
</evidence>
<dbReference type="RefSeq" id="WP_379232045.1">
    <property type="nucleotide sequence ID" value="NZ_JBHSTE010000002.1"/>
</dbReference>
<dbReference type="PANTHER" id="PTHR28259:SF1">
    <property type="entry name" value="FLUORIDE EXPORT PROTEIN 1-RELATED"/>
    <property type="match status" value="1"/>
</dbReference>
<sequence>MIIGTALMGAIGACLRFYVGQLAVWRQASRFPFSTLVINVLGSALLGALWGLYEQLLINEWVWQWLGVGLLGAFTTFSTFSYELLQLIQQKRIGAASAYILATVILGVVAAAVFRAAVLFL</sequence>
<dbReference type="PANTHER" id="PTHR28259">
    <property type="entry name" value="FLUORIDE EXPORT PROTEIN 1-RELATED"/>
    <property type="match status" value="1"/>
</dbReference>
<dbReference type="Proteomes" id="UP001596233">
    <property type="component" value="Unassembled WGS sequence"/>
</dbReference>
<comment type="catalytic activity">
    <reaction evidence="8">
        <text>fluoride(in) = fluoride(out)</text>
        <dbReference type="Rhea" id="RHEA:76159"/>
        <dbReference type="ChEBI" id="CHEBI:17051"/>
    </reaction>
    <physiologicalReaction direction="left-to-right" evidence="8">
        <dbReference type="Rhea" id="RHEA:76160"/>
    </physiologicalReaction>
</comment>
<accession>A0ABW1V025</accession>
<feature type="transmembrane region" description="Helical" evidence="10">
    <location>
        <begin position="36"/>
        <end position="53"/>
    </location>
</feature>
<keyword evidence="12" id="KW-1185">Reference proteome</keyword>
<reference evidence="12" key="1">
    <citation type="journal article" date="2019" name="Int. J. Syst. Evol. Microbiol.">
        <title>The Global Catalogue of Microorganisms (GCM) 10K type strain sequencing project: providing services to taxonomists for standard genome sequencing and annotation.</title>
        <authorList>
            <consortium name="The Broad Institute Genomics Platform"/>
            <consortium name="The Broad Institute Genome Sequencing Center for Infectious Disease"/>
            <person name="Wu L."/>
            <person name="Ma J."/>
        </authorList>
    </citation>
    <scope>NUCLEOTIDE SEQUENCE [LARGE SCALE GENOMIC DNA]</scope>
    <source>
        <strain evidence="12">PCU 280</strain>
    </source>
</reference>
<keyword evidence="10" id="KW-0479">Metal-binding</keyword>
<feature type="binding site" evidence="10">
    <location>
        <position position="75"/>
    </location>
    <ligand>
        <name>Na(+)</name>
        <dbReference type="ChEBI" id="CHEBI:29101"/>
        <note>structural</note>
    </ligand>
</feature>
<feature type="transmembrane region" description="Helical" evidence="10">
    <location>
        <begin position="65"/>
        <end position="85"/>
    </location>
</feature>
<keyword evidence="4 10" id="KW-1133">Transmembrane helix</keyword>
<dbReference type="InterPro" id="IPR003691">
    <property type="entry name" value="FluC"/>
</dbReference>
<keyword evidence="2 10" id="KW-1003">Cell membrane</keyword>
<evidence type="ECO:0000256" key="6">
    <source>
        <dbReference type="ARBA" id="ARBA00023303"/>
    </source>
</evidence>
<evidence type="ECO:0000256" key="10">
    <source>
        <dbReference type="HAMAP-Rule" id="MF_00454"/>
    </source>
</evidence>
<evidence type="ECO:0000256" key="9">
    <source>
        <dbReference type="ARBA" id="ARBA00049940"/>
    </source>
</evidence>
<name>A0ABW1V025_9BACL</name>
<comment type="function">
    <text evidence="9 10">Fluoride-specific ion channel. Important for reducing fluoride concentration in the cell, thus reducing its toxicity.</text>
</comment>
<evidence type="ECO:0000313" key="11">
    <source>
        <dbReference type="EMBL" id="MFC6332070.1"/>
    </source>
</evidence>
<evidence type="ECO:0000256" key="7">
    <source>
        <dbReference type="ARBA" id="ARBA00035120"/>
    </source>
</evidence>
<dbReference type="Pfam" id="PF02537">
    <property type="entry name" value="CRCB"/>
    <property type="match status" value="1"/>
</dbReference>
<evidence type="ECO:0000256" key="8">
    <source>
        <dbReference type="ARBA" id="ARBA00035585"/>
    </source>
</evidence>
<dbReference type="NCBIfam" id="TIGR00494">
    <property type="entry name" value="crcB"/>
    <property type="match status" value="1"/>
</dbReference>
<keyword evidence="10" id="KW-0813">Transport</keyword>
<comment type="activity regulation">
    <text evidence="10">Na(+) is not transported, but it plays an essential structural role and its presence is essential for fluoride channel function.</text>
</comment>
<feature type="transmembrane region" description="Helical" evidence="10">
    <location>
        <begin position="97"/>
        <end position="120"/>
    </location>
</feature>
<keyword evidence="3 10" id="KW-0812">Transmembrane</keyword>
<evidence type="ECO:0000256" key="2">
    <source>
        <dbReference type="ARBA" id="ARBA00022475"/>
    </source>
</evidence>
<comment type="caution">
    <text evidence="11">The sequence shown here is derived from an EMBL/GenBank/DDBJ whole genome shotgun (WGS) entry which is preliminary data.</text>
</comment>
<evidence type="ECO:0000256" key="3">
    <source>
        <dbReference type="ARBA" id="ARBA00022692"/>
    </source>
</evidence>
<evidence type="ECO:0000256" key="1">
    <source>
        <dbReference type="ARBA" id="ARBA00004651"/>
    </source>
</evidence>
<dbReference type="HAMAP" id="MF_00454">
    <property type="entry name" value="FluC"/>
    <property type="match status" value="1"/>
</dbReference>
<protein>
    <recommendedName>
        <fullName evidence="10">Fluoride-specific ion channel FluC</fullName>
    </recommendedName>
</protein>
<gene>
    <name evidence="10 11" type="primary">crcB</name>
    <name evidence="10" type="synonym">fluC</name>
    <name evidence="11" type="ORF">ACFP56_05500</name>
</gene>
<evidence type="ECO:0000313" key="12">
    <source>
        <dbReference type="Proteomes" id="UP001596233"/>
    </source>
</evidence>
<keyword evidence="6 10" id="KW-0407">Ion channel</keyword>
<evidence type="ECO:0000256" key="4">
    <source>
        <dbReference type="ARBA" id="ARBA00022989"/>
    </source>
</evidence>
<keyword evidence="5 10" id="KW-0472">Membrane</keyword>